<dbReference type="Proteomes" id="UP001223978">
    <property type="component" value="Unassembled WGS sequence"/>
</dbReference>
<evidence type="ECO:0000256" key="1">
    <source>
        <dbReference type="ARBA" id="ARBA00004651"/>
    </source>
</evidence>
<evidence type="ECO:0000313" key="8">
    <source>
        <dbReference type="EMBL" id="MDI3403399.1"/>
    </source>
</evidence>
<dbReference type="NCBIfam" id="NF007353">
    <property type="entry name" value="PRK09848.1"/>
    <property type="match status" value="1"/>
</dbReference>
<comment type="caution">
    <text evidence="8">The sequence shown here is derived from an EMBL/GenBank/DDBJ whole genome shotgun (WGS) entry which is preliminary data.</text>
</comment>
<dbReference type="Pfam" id="PF13347">
    <property type="entry name" value="MFS_2"/>
    <property type="match status" value="1"/>
</dbReference>
<feature type="transmembrane region" description="Helical" evidence="7">
    <location>
        <begin position="177"/>
        <end position="200"/>
    </location>
</feature>
<organism evidence="8 9">
    <name type="scientific">Streptomyces cavernicola</name>
    <dbReference type="NCBI Taxonomy" id="3043613"/>
    <lineage>
        <taxon>Bacteria</taxon>
        <taxon>Bacillati</taxon>
        <taxon>Actinomycetota</taxon>
        <taxon>Actinomycetes</taxon>
        <taxon>Kitasatosporales</taxon>
        <taxon>Streptomycetaceae</taxon>
        <taxon>Streptomyces</taxon>
    </lineage>
</organism>
<dbReference type="InterPro" id="IPR001927">
    <property type="entry name" value="Na/Gal_symport"/>
</dbReference>
<protein>
    <submittedName>
        <fullName evidence="8">Glucuronide transporter</fullName>
    </submittedName>
</protein>
<dbReference type="InterPro" id="IPR018043">
    <property type="entry name" value="Na/Gal_symport_CS"/>
</dbReference>
<feature type="transmembrane region" description="Helical" evidence="7">
    <location>
        <begin position="291"/>
        <end position="312"/>
    </location>
</feature>
<evidence type="ECO:0000256" key="6">
    <source>
        <dbReference type="SAM" id="MobiDB-lite"/>
    </source>
</evidence>
<feature type="transmembrane region" description="Helical" evidence="7">
    <location>
        <begin position="39"/>
        <end position="58"/>
    </location>
</feature>
<gene>
    <name evidence="8" type="primary">uidB</name>
    <name evidence="8" type="ORF">QIS96_06110</name>
</gene>
<keyword evidence="5 7" id="KW-0472">Membrane</keyword>
<evidence type="ECO:0000256" key="7">
    <source>
        <dbReference type="SAM" id="Phobius"/>
    </source>
</evidence>
<dbReference type="PANTHER" id="PTHR11328">
    <property type="entry name" value="MAJOR FACILITATOR SUPERFAMILY DOMAIN-CONTAINING PROTEIN"/>
    <property type="match status" value="1"/>
</dbReference>
<keyword evidence="9" id="KW-1185">Reference proteome</keyword>
<dbReference type="InterPro" id="IPR036259">
    <property type="entry name" value="MFS_trans_sf"/>
</dbReference>
<evidence type="ECO:0000256" key="2">
    <source>
        <dbReference type="ARBA" id="ARBA00022475"/>
    </source>
</evidence>
<feature type="transmembrane region" description="Helical" evidence="7">
    <location>
        <begin position="226"/>
        <end position="247"/>
    </location>
</feature>
<evidence type="ECO:0000313" key="9">
    <source>
        <dbReference type="Proteomes" id="UP001223978"/>
    </source>
</evidence>
<reference evidence="8 9" key="1">
    <citation type="submission" date="2023-05" db="EMBL/GenBank/DDBJ databases">
        <title>Draft genome sequence of Streptomyces sp. B-S-A6 isolated from a cave soil in Thailand.</title>
        <authorList>
            <person name="Chamroensaksri N."/>
            <person name="Muangham S."/>
        </authorList>
    </citation>
    <scope>NUCLEOTIDE SEQUENCE [LARGE SCALE GENOMIC DNA]</scope>
    <source>
        <strain evidence="8 9">B-S-A6</strain>
    </source>
</reference>
<keyword evidence="4 7" id="KW-1133">Transmembrane helix</keyword>
<sequence length="472" mass="49816">MKLRVSTVLGYGAGDAANNLAFSLSGMFLLLYYTDVVGLSAAAVGTLILLVRIWDAFADIFAGRMVDRMTSRWGKFRPFILFGAVPLLLLNVAVFNVPDMSQGAQLAYAYVSYALLGLVYSLVNIPYGSLATAMTQEPSERAKLAAIRGVGANAVIIILVIAISPALKSGGSGLQSLFTSITWIFVAAGAVLYLCTFLTAKERVERTVTQVSFRQTLAALKGNRPLYVLCANTVVVLSGLFALQAAGAFYARDVLGDPSLYILLFLISAAMNFAVAPLMPRIVRAFGKRNAYLTAGGLTVVGGLGTFLLPATPVVLPLAAWALHGLGLAIVGALLWAFEADTVEYGEWKSGIRTEGATYAVFSFTRKISQAIGAAVASYALAIGGYEAGAAHLTDGALMGIRFAAGAVPAITALLAIAIMWRYPLTDSRFQEIVREVAERREQQAEGEEDGAARSAARDAAPAATPTSSTAQ</sequence>
<dbReference type="InterPro" id="IPR039672">
    <property type="entry name" value="MFS_2"/>
</dbReference>
<comment type="subcellular location">
    <subcellularLocation>
        <location evidence="1">Cell membrane</location>
        <topology evidence="1">Multi-pass membrane protein</topology>
    </subcellularLocation>
</comment>
<accession>A0ABT6S5M2</accession>
<dbReference type="NCBIfam" id="TIGR00792">
    <property type="entry name" value="gph"/>
    <property type="match status" value="1"/>
</dbReference>
<proteinExistence type="predicted"/>
<feature type="compositionally biased region" description="Low complexity" evidence="6">
    <location>
        <begin position="453"/>
        <end position="472"/>
    </location>
</feature>
<feature type="transmembrane region" description="Helical" evidence="7">
    <location>
        <begin position="145"/>
        <end position="165"/>
    </location>
</feature>
<feature type="transmembrane region" description="Helical" evidence="7">
    <location>
        <begin position="401"/>
        <end position="421"/>
    </location>
</feature>
<keyword evidence="3 7" id="KW-0812">Transmembrane</keyword>
<evidence type="ECO:0000256" key="5">
    <source>
        <dbReference type="ARBA" id="ARBA00023136"/>
    </source>
</evidence>
<keyword evidence="2" id="KW-1003">Cell membrane</keyword>
<dbReference type="Gene3D" id="1.20.1250.20">
    <property type="entry name" value="MFS general substrate transporter like domains"/>
    <property type="match status" value="2"/>
</dbReference>
<dbReference type="PROSITE" id="PS00872">
    <property type="entry name" value="NA_GALACTOSIDE_SYMP"/>
    <property type="match status" value="1"/>
</dbReference>
<evidence type="ECO:0000256" key="4">
    <source>
        <dbReference type="ARBA" id="ARBA00022989"/>
    </source>
</evidence>
<feature type="transmembrane region" description="Helical" evidence="7">
    <location>
        <begin position="259"/>
        <end position="279"/>
    </location>
</feature>
<name>A0ABT6S5M2_9ACTN</name>
<dbReference type="RefSeq" id="WP_282541339.1">
    <property type="nucleotide sequence ID" value="NZ_JASCIQ010000004.1"/>
</dbReference>
<feature type="region of interest" description="Disordered" evidence="6">
    <location>
        <begin position="439"/>
        <end position="472"/>
    </location>
</feature>
<dbReference type="CDD" id="cd17332">
    <property type="entry name" value="MFS_MelB_like"/>
    <property type="match status" value="1"/>
</dbReference>
<evidence type="ECO:0000256" key="3">
    <source>
        <dbReference type="ARBA" id="ARBA00022692"/>
    </source>
</evidence>
<feature type="transmembrane region" description="Helical" evidence="7">
    <location>
        <begin position="79"/>
        <end position="98"/>
    </location>
</feature>
<dbReference type="EMBL" id="JASCIQ010000004">
    <property type="protein sequence ID" value="MDI3403399.1"/>
    <property type="molecule type" value="Genomic_DNA"/>
</dbReference>
<feature type="transmembrane region" description="Helical" evidence="7">
    <location>
        <begin position="318"/>
        <end position="338"/>
    </location>
</feature>
<dbReference type="SUPFAM" id="SSF103473">
    <property type="entry name" value="MFS general substrate transporter"/>
    <property type="match status" value="1"/>
</dbReference>
<feature type="transmembrane region" description="Helical" evidence="7">
    <location>
        <begin position="110"/>
        <end position="133"/>
    </location>
</feature>
<dbReference type="PANTHER" id="PTHR11328:SF39">
    <property type="entry name" value="2,3-DIHYDROXYPROPANE-1-SULFONATE EXPORTER-RELATED"/>
    <property type="match status" value="1"/>
</dbReference>